<proteinExistence type="predicted"/>
<name>A0AAD8TQL7_LOLMU</name>
<comment type="caution">
    <text evidence="2">The sequence shown here is derived from an EMBL/GenBank/DDBJ whole genome shotgun (WGS) entry which is preliminary data.</text>
</comment>
<dbReference type="Proteomes" id="UP001231189">
    <property type="component" value="Unassembled WGS sequence"/>
</dbReference>
<dbReference type="PANTHER" id="PTHR47880">
    <property type="entry name" value="OS05G0353300 PROTEIN"/>
    <property type="match status" value="1"/>
</dbReference>
<gene>
    <name evidence="2" type="ORF">QYE76_046991</name>
    <name evidence="1" type="ORF">QYE76_054243</name>
</gene>
<sequence length="132" mass="15034">MDCVGLRPGFSLVENAVALYWDRSKRARAVEFVRDVLRRGSVGAGADYDGETGGPVGYLAWKMMRAEEAAEYYAKNKDEIAQPIRPARKLKNQSAMLDIDKNMVCGTPTNWESPNRAYHLQQQVRRRKIQEE</sequence>
<protein>
    <submittedName>
        <fullName evidence="2">Uncharacterized protein</fullName>
    </submittedName>
</protein>
<evidence type="ECO:0000313" key="3">
    <source>
        <dbReference type="Proteomes" id="UP001231189"/>
    </source>
</evidence>
<dbReference type="PANTHER" id="PTHR47880:SF1">
    <property type="entry name" value="OS05G0353300 PROTEIN"/>
    <property type="match status" value="1"/>
</dbReference>
<keyword evidence="3" id="KW-1185">Reference proteome</keyword>
<dbReference type="AlphaFoldDB" id="A0AAD8TQL7"/>
<dbReference type="EMBL" id="JAUUTY010000003">
    <property type="protein sequence ID" value="KAK1666084.1"/>
    <property type="molecule type" value="Genomic_DNA"/>
</dbReference>
<reference evidence="2" key="1">
    <citation type="submission" date="2023-07" db="EMBL/GenBank/DDBJ databases">
        <title>A chromosome-level genome assembly of Lolium multiflorum.</title>
        <authorList>
            <person name="Chen Y."/>
            <person name="Copetti D."/>
            <person name="Kolliker R."/>
            <person name="Studer B."/>
        </authorList>
    </citation>
    <scope>NUCLEOTIDE SEQUENCE</scope>
    <source>
        <strain evidence="2">02402/16</strain>
        <tissue evidence="2">Leaf</tissue>
    </source>
</reference>
<dbReference type="EMBL" id="JAUUTY010000002">
    <property type="protein sequence ID" value="KAK1686143.1"/>
    <property type="molecule type" value="Genomic_DNA"/>
</dbReference>
<evidence type="ECO:0000313" key="2">
    <source>
        <dbReference type="EMBL" id="KAK1686143.1"/>
    </source>
</evidence>
<accession>A0AAD8TQL7</accession>
<evidence type="ECO:0000313" key="1">
    <source>
        <dbReference type="EMBL" id="KAK1666084.1"/>
    </source>
</evidence>
<organism evidence="2 3">
    <name type="scientific">Lolium multiflorum</name>
    <name type="common">Italian ryegrass</name>
    <name type="synonym">Lolium perenne subsp. multiflorum</name>
    <dbReference type="NCBI Taxonomy" id="4521"/>
    <lineage>
        <taxon>Eukaryota</taxon>
        <taxon>Viridiplantae</taxon>
        <taxon>Streptophyta</taxon>
        <taxon>Embryophyta</taxon>
        <taxon>Tracheophyta</taxon>
        <taxon>Spermatophyta</taxon>
        <taxon>Magnoliopsida</taxon>
        <taxon>Liliopsida</taxon>
        <taxon>Poales</taxon>
        <taxon>Poaceae</taxon>
        <taxon>BOP clade</taxon>
        <taxon>Pooideae</taxon>
        <taxon>Poodae</taxon>
        <taxon>Poeae</taxon>
        <taxon>Poeae Chloroplast Group 2 (Poeae type)</taxon>
        <taxon>Loliodinae</taxon>
        <taxon>Loliinae</taxon>
        <taxon>Lolium</taxon>
    </lineage>
</organism>